<name>A0A346PJY6_9EURY</name>
<keyword evidence="1" id="KW-0614">Plasmid</keyword>
<dbReference type="KEGG" id="nag:AArcMg_4006"/>
<sequence>MQIPDTLQPRRKRPIFLNEKREFVNDDDRVLFPERFQQYFPVTTDVPNRRKLFSRCIDELLELILRGRFYRLVINLLSNLARLRRWQITRC</sequence>
<evidence type="ECO:0000313" key="1">
    <source>
        <dbReference type="EMBL" id="AXR79831.1"/>
    </source>
</evidence>
<dbReference type="EMBL" id="CP027032">
    <property type="protein sequence ID" value="AXR79831.1"/>
    <property type="molecule type" value="Genomic_DNA"/>
</dbReference>
<proteinExistence type="predicted"/>
<geneLocation type="plasmid" evidence="2">
    <name>paarc-mg-01</name>
</geneLocation>
<evidence type="ECO:0000313" key="2">
    <source>
        <dbReference type="Proteomes" id="UP000258613"/>
    </source>
</evidence>
<gene>
    <name evidence="1" type="ORF">AArcMg_4006</name>
</gene>
<organism evidence="1 2">
    <name type="scientific">Natrarchaeobaculum sulfurireducens</name>
    <dbReference type="NCBI Taxonomy" id="2044521"/>
    <lineage>
        <taxon>Archaea</taxon>
        <taxon>Methanobacteriati</taxon>
        <taxon>Methanobacteriota</taxon>
        <taxon>Stenosarchaea group</taxon>
        <taxon>Halobacteria</taxon>
        <taxon>Halobacteriales</taxon>
        <taxon>Natrialbaceae</taxon>
        <taxon>Natrarchaeobaculum</taxon>
    </lineage>
</organism>
<dbReference type="AlphaFoldDB" id="A0A346PJY6"/>
<keyword evidence="2" id="KW-1185">Reference proteome</keyword>
<accession>A0A346PJY6</accession>
<reference evidence="1 2" key="1">
    <citation type="submission" date="2018-02" db="EMBL/GenBank/DDBJ databases">
        <title>Phenotypic and genomic properties of facultatively anaerobic sulfur-reducing natronoarchaea from hypersaline soda lakes.</title>
        <authorList>
            <person name="Sorokin D.Y."/>
            <person name="Kublanov I.V."/>
            <person name="Roman P."/>
            <person name="Sinninghe Damste J.S."/>
            <person name="Golyshin P.N."/>
            <person name="Rojo D."/>
            <person name="Ciordia S."/>
            <person name="Mena M.D.C."/>
            <person name="Ferrer M."/>
            <person name="Messina E."/>
            <person name="Smedile F."/>
            <person name="La Spada G."/>
            <person name="La Cono V."/>
            <person name="Yakimov M.M."/>
        </authorList>
    </citation>
    <scope>NUCLEOTIDE SEQUENCE [LARGE SCALE GENOMIC DNA]</scope>
    <source>
        <strain evidence="1 2">AArc-Mg</strain>
        <plasmid evidence="2">paarc-mg-01</plasmid>
    </source>
</reference>
<dbReference type="Proteomes" id="UP000258613">
    <property type="component" value="Plasmid pAArc-Mg-01"/>
</dbReference>
<protein>
    <submittedName>
        <fullName evidence="1">AAA+ superfamily ATPase</fullName>
    </submittedName>
</protein>